<dbReference type="OrthoDB" id="8261795at2"/>
<organism evidence="3 6">
    <name type="scientific">Xanthobacter autotrophicus (strain ATCC BAA-1158 / Py2)</name>
    <dbReference type="NCBI Taxonomy" id="78245"/>
    <lineage>
        <taxon>Bacteria</taxon>
        <taxon>Pseudomonadati</taxon>
        <taxon>Pseudomonadota</taxon>
        <taxon>Alphaproteobacteria</taxon>
        <taxon>Hyphomicrobiales</taxon>
        <taxon>Xanthobacteraceae</taxon>
        <taxon>Xanthobacter</taxon>
    </lineage>
</organism>
<dbReference type="EMBL" id="CP000781">
    <property type="protein sequence ID" value="ABS65757.1"/>
    <property type="molecule type" value="Genomic_DNA"/>
</dbReference>
<dbReference type="InterPro" id="IPR002525">
    <property type="entry name" value="Transp_IS110-like_N"/>
</dbReference>
<feature type="domain" description="Transposase IS116/IS110/IS902 C-terminal" evidence="2">
    <location>
        <begin position="230"/>
        <end position="298"/>
    </location>
</feature>
<evidence type="ECO:0000313" key="3">
    <source>
        <dbReference type="EMBL" id="ABS65757.1"/>
    </source>
</evidence>
<dbReference type="Proteomes" id="UP000002417">
    <property type="component" value="Chromosome"/>
</dbReference>
<dbReference type="GO" id="GO:0006313">
    <property type="term" value="P:DNA transposition"/>
    <property type="evidence" value="ECO:0007669"/>
    <property type="project" value="InterPro"/>
</dbReference>
<protein>
    <submittedName>
        <fullName evidence="3">Transposase IS116/IS110/IS902 family protein</fullName>
    </submittedName>
</protein>
<dbReference type="Proteomes" id="UP000002417">
    <property type="component" value="Plasmid pXAUT01"/>
</dbReference>
<dbReference type="KEGG" id="xau:Xaut_5061"/>
<dbReference type="InterPro" id="IPR047650">
    <property type="entry name" value="Transpos_IS110"/>
</dbReference>
<dbReference type="HOGENOM" id="CLU_036902_1_1_5"/>
<evidence type="ECO:0000259" key="2">
    <source>
        <dbReference type="Pfam" id="PF02371"/>
    </source>
</evidence>
<dbReference type="Pfam" id="PF01548">
    <property type="entry name" value="DEDD_Tnp_IS110"/>
    <property type="match status" value="1"/>
</dbReference>
<dbReference type="EMBL" id="CP000781">
    <property type="protein sequence ID" value="ABS67528.1"/>
    <property type="molecule type" value="Genomic_DNA"/>
</dbReference>
<dbReference type="eggNOG" id="COG3547">
    <property type="taxonomic scope" value="Bacteria"/>
</dbReference>
<keyword evidence="6" id="KW-1185">Reference proteome</keyword>
<dbReference type="InterPro" id="IPR003346">
    <property type="entry name" value="Transposase_20"/>
</dbReference>
<reference evidence="3 6" key="1">
    <citation type="submission" date="2007-07" db="EMBL/GenBank/DDBJ databases">
        <title>Complete sequence of chromosome of Xanthobacter autotrophicus Py2.</title>
        <authorList>
            <consortium name="US DOE Joint Genome Institute"/>
            <person name="Copeland A."/>
            <person name="Lucas S."/>
            <person name="Lapidus A."/>
            <person name="Barry K."/>
            <person name="Glavina del Rio T."/>
            <person name="Hammon N."/>
            <person name="Israni S."/>
            <person name="Dalin E."/>
            <person name="Tice H."/>
            <person name="Pitluck S."/>
            <person name="Sims D."/>
            <person name="Brettin T."/>
            <person name="Bruce D."/>
            <person name="Detter J.C."/>
            <person name="Han C."/>
            <person name="Tapia R."/>
            <person name="Brainard J."/>
            <person name="Schmutz J."/>
            <person name="Larimer F."/>
            <person name="Land M."/>
            <person name="Hauser L."/>
            <person name="Kyrpides N."/>
            <person name="Kim E."/>
            <person name="Ensigns S.A."/>
            <person name="Richardson P."/>
        </authorList>
    </citation>
    <scope>NUCLEOTIDE SEQUENCE [LARGE SCALE GENOMIC DNA]</scope>
    <source>
        <strain evidence="6">ATCC BAA-1158 / Py2</strain>
        <strain evidence="3">Py2</strain>
    </source>
</reference>
<keyword evidence="5" id="KW-0614">Plasmid</keyword>
<dbReference type="PANTHER" id="PTHR33055">
    <property type="entry name" value="TRANSPOSASE FOR INSERTION SEQUENCE ELEMENT IS1111A"/>
    <property type="match status" value="1"/>
</dbReference>
<dbReference type="NCBIfam" id="NF033542">
    <property type="entry name" value="transpos_IS110"/>
    <property type="match status" value="1"/>
</dbReference>
<dbReference type="KEGG" id="xau:Xaut_0499"/>
<dbReference type="EMBL" id="CP000782">
    <property type="protein sequence ID" value="ABS70259.1"/>
    <property type="molecule type" value="Genomic_DNA"/>
</dbReference>
<sequence length="370" mass="41377">MNEDSVVYVGVDVAKAKHAIAVAESGRSGEVRYVGEIETTSAAVERFVRKLAHKHPRLHFCYEAGPTGYGLYRQLVALGHACEVVAPSLIPKRPGEHVKTNRRDAVTLARLLRAGELKGIWVPDAVHEAVRDLVRAREAAGEDLRKKRQQLQSFLLRHGRTFTGRKAWSPAHSRWLAAQKFEHPAQQIVFQDQVDVIADASKRLERLDAQLVELVPTWSMAPVVAAYQALRGVSFVVAVTFVSEVGDVRRFDSPRQLMAFLGLVPSERSTGETVRRGGLTLAGNRRARRVLVEGAWSYRHPARVTETIRVRLEGLPKEVREIAWKAQTRLCARYRRMTAAGKKAPIVIAAIAREMAAFLWAISRQVEPVR</sequence>
<dbReference type="Pfam" id="PF02371">
    <property type="entry name" value="Transposase_20"/>
    <property type="match status" value="1"/>
</dbReference>
<accession>A7ICL4</accession>
<evidence type="ECO:0000259" key="1">
    <source>
        <dbReference type="Pfam" id="PF01548"/>
    </source>
</evidence>
<dbReference type="GO" id="GO:0004803">
    <property type="term" value="F:transposase activity"/>
    <property type="evidence" value="ECO:0007669"/>
    <property type="project" value="InterPro"/>
</dbReference>
<reference evidence="5 6" key="2">
    <citation type="submission" date="2007-07" db="EMBL/GenBank/DDBJ databases">
        <title>Complete sequence of plasmid pXAUT01 of Xanthobacter autotrophicus Py2.</title>
        <authorList>
            <consortium name="US DOE Joint Genome Institute"/>
            <person name="Copeland A."/>
            <person name="Lucas S."/>
            <person name="Lapidus A."/>
            <person name="Barry K."/>
            <person name="Glavina del Rio T."/>
            <person name="Hammon N."/>
            <person name="Israni S."/>
            <person name="Dalin E."/>
            <person name="Tice H."/>
            <person name="Pitluck S."/>
            <person name="Sims D."/>
            <person name="Brettin T."/>
            <person name="Bruce D."/>
            <person name="Detter J.C."/>
            <person name="Han C."/>
            <person name="Tapia R."/>
            <person name="Brainard J."/>
            <person name="Schmutz J."/>
            <person name="Larimer F."/>
            <person name="Land M."/>
            <person name="Hauser L."/>
            <person name="Kyrpides N."/>
            <person name="Kim E."/>
            <person name="Ensigns S.A."/>
            <person name="Richardson P."/>
        </authorList>
    </citation>
    <scope>NUCLEOTIDE SEQUENCE [LARGE SCALE GENOMIC DNA]</scope>
    <source>
        <strain evidence="6">ATCC BAA-1158 / Py2</strain>
        <strain evidence="5">Py2</strain>
        <plasmid evidence="6">Plasmid pXAUT01</plasmid>
        <plasmid evidence="5">pXAUT01</plasmid>
    </source>
</reference>
<geneLocation type="plasmid" evidence="5 6">
    <name>pXAUT01</name>
</geneLocation>
<dbReference type="KEGG" id="xau:Xaut_2285"/>
<feature type="domain" description="Transposase IS110-like N-terminal" evidence="1">
    <location>
        <begin position="9"/>
        <end position="157"/>
    </location>
</feature>
<dbReference type="GO" id="GO:0003677">
    <property type="term" value="F:DNA binding"/>
    <property type="evidence" value="ECO:0007669"/>
    <property type="project" value="InterPro"/>
</dbReference>
<evidence type="ECO:0000313" key="6">
    <source>
        <dbReference type="Proteomes" id="UP000002417"/>
    </source>
</evidence>
<dbReference type="STRING" id="78245.Xaut_0499"/>
<evidence type="ECO:0000313" key="4">
    <source>
        <dbReference type="EMBL" id="ABS67528.1"/>
    </source>
</evidence>
<name>A7ICL4_XANP2</name>
<gene>
    <name evidence="3" type="ordered locus">Xaut_0499</name>
    <name evidence="4" type="ordered locus">Xaut_2285</name>
    <name evidence="5" type="ordered locus">Xaut_5061</name>
</gene>
<proteinExistence type="predicted"/>
<evidence type="ECO:0000313" key="5">
    <source>
        <dbReference type="EMBL" id="ABS70259.1"/>
    </source>
</evidence>
<dbReference type="AlphaFoldDB" id="A7ICL4"/>
<dbReference type="PANTHER" id="PTHR33055:SF13">
    <property type="entry name" value="TRANSPOSASE"/>
    <property type="match status" value="1"/>
</dbReference>